<dbReference type="EMBL" id="BT137136">
    <property type="protein sequence ID" value="AFK36931.1"/>
    <property type="molecule type" value="mRNA"/>
</dbReference>
<dbReference type="AlphaFoldDB" id="I3S9I9"/>
<evidence type="ECO:0000313" key="1">
    <source>
        <dbReference type="EMBL" id="AFK36931.1"/>
    </source>
</evidence>
<sequence>MYDCIKLCGNKNLLQRSSVPEVNLVKEEIIPKLSGELLDPVDCNIGGIVKVIDDDGFETAEQELKNGVTTDVTGSTGHQHRFGEHG</sequence>
<protein>
    <submittedName>
        <fullName evidence="1">Uncharacterized protein</fullName>
    </submittedName>
</protein>
<name>I3S9I9_LOTJA</name>
<organism evidence="1">
    <name type="scientific">Lotus japonicus</name>
    <name type="common">Lotus corniculatus var. japonicus</name>
    <dbReference type="NCBI Taxonomy" id="34305"/>
    <lineage>
        <taxon>Eukaryota</taxon>
        <taxon>Viridiplantae</taxon>
        <taxon>Streptophyta</taxon>
        <taxon>Embryophyta</taxon>
        <taxon>Tracheophyta</taxon>
        <taxon>Spermatophyta</taxon>
        <taxon>Magnoliopsida</taxon>
        <taxon>eudicotyledons</taxon>
        <taxon>Gunneridae</taxon>
        <taxon>Pentapetalae</taxon>
        <taxon>rosids</taxon>
        <taxon>fabids</taxon>
        <taxon>Fabales</taxon>
        <taxon>Fabaceae</taxon>
        <taxon>Papilionoideae</taxon>
        <taxon>50 kb inversion clade</taxon>
        <taxon>NPAAA clade</taxon>
        <taxon>Hologalegina</taxon>
        <taxon>robinioid clade</taxon>
        <taxon>Loteae</taxon>
        <taxon>Lotus</taxon>
    </lineage>
</organism>
<accession>I3S9I9</accession>
<reference evidence="1" key="1">
    <citation type="submission" date="2012-05" db="EMBL/GenBank/DDBJ databases">
        <authorList>
            <person name="Krishnakumar V."/>
            <person name="Cheung F."/>
            <person name="Xiao Y."/>
            <person name="Chan A."/>
            <person name="Moskal W.A."/>
            <person name="Town C.D."/>
        </authorList>
    </citation>
    <scope>NUCLEOTIDE SEQUENCE</scope>
</reference>
<proteinExistence type="evidence at transcript level"/>